<reference evidence="1" key="1">
    <citation type="journal article" date="2014" name="Nat. Commun.">
        <title>Multiple recent horizontal transfers of a large genomic region in cheese making fungi.</title>
        <authorList>
            <person name="Cheeseman K."/>
            <person name="Ropars J."/>
            <person name="Renault P."/>
            <person name="Dupont J."/>
            <person name="Gouzy J."/>
            <person name="Branca A."/>
            <person name="Abraham A.L."/>
            <person name="Ceppi M."/>
            <person name="Conseiller E."/>
            <person name="Debuchy R."/>
            <person name="Malagnac F."/>
            <person name="Goarin A."/>
            <person name="Silar P."/>
            <person name="Lacoste S."/>
            <person name="Sallet E."/>
            <person name="Bensimon A."/>
            <person name="Giraud T."/>
            <person name="Brygoo Y."/>
        </authorList>
    </citation>
    <scope>NUCLEOTIDE SEQUENCE [LARGE SCALE GENOMIC DNA]</scope>
    <source>
        <strain evidence="1">FM164</strain>
    </source>
</reference>
<dbReference type="GO" id="GO:0045944">
    <property type="term" value="P:positive regulation of transcription by RNA polymerase II"/>
    <property type="evidence" value="ECO:0007669"/>
    <property type="project" value="UniProtKB-ARBA"/>
</dbReference>
<gene>
    <name evidence="1" type="ORF">PROQFM164_S02g002699</name>
</gene>
<protein>
    <submittedName>
        <fullName evidence="1">Genomic scaffold, ProqFM164S02</fullName>
    </submittedName>
</protein>
<dbReference type="InterPro" id="IPR036879">
    <property type="entry name" value="TF_MADSbox_sf"/>
</dbReference>
<dbReference type="GO" id="GO:0003677">
    <property type="term" value="F:DNA binding"/>
    <property type="evidence" value="ECO:0007669"/>
    <property type="project" value="InterPro"/>
</dbReference>
<proteinExistence type="predicted"/>
<name>W6Q743_PENRF</name>
<accession>W6Q743</accession>
<evidence type="ECO:0000313" key="1">
    <source>
        <dbReference type="EMBL" id="CDM32548.1"/>
    </source>
</evidence>
<dbReference type="Proteomes" id="UP000030686">
    <property type="component" value="Unassembled WGS sequence"/>
</dbReference>
<keyword evidence="2" id="KW-1185">Reference proteome</keyword>
<sequence>MARISKQSKNASVEKKLLQQKRGRRKLCLEKKARDYSKMCGAEVCLGIRIRQSGKVFLYSAGASEFWSTLCSQLDSYYPRPVERHEKCL</sequence>
<evidence type="ECO:0000313" key="2">
    <source>
        <dbReference type="Proteomes" id="UP000030686"/>
    </source>
</evidence>
<dbReference type="OMA" id="GRICDAD"/>
<dbReference type="AlphaFoldDB" id="W6Q743"/>
<dbReference type="EMBL" id="HG792016">
    <property type="protein sequence ID" value="CDM32548.1"/>
    <property type="molecule type" value="Genomic_DNA"/>
</dbReference>
<dbReference type="GO" id="GO:0046983">
    <property type="term" value="F:protein dimerization activity"/>
    <property type="evidence" value="ECO:0007669"/>
    <property type="project" value="InterPro"/>
</dbReference>
<dbReference type="OrthoDB" id="1898716at2759"/>
<organism evidence="1 2">
    <name type="scientific">Penicillium roqueforti (strain FM164)</name>
    <dbReference type="NCBI Taxonomy" id="1365484"/>
    <lineage>
        <taxon>Eukaryota</taxon>
        <taxon>Fungi</taxon>
        <taxon>Dikarya</taxon>
        <taxon>Ascomycota</taxon>
        <taxon>Pezizomycotina</taxon>
        <taxon>Eurotiomycetes</taxon>
        <taxon>Eurotiomycetidae</taxon>
        <taxon>Eurotiales</taxon>
        <taxon>Aspergillaceae</taxon>
        <taxon>Penicillium</taxon>
    </lineage>
</organism>
<dbReference type="SUPFAM" id="SSF55455">
    <property type="entry name" value="SRF-like"/>
    <property type="match status" value="1"/>
</dbReference>